<accession>A0ABN8H3M8</accession>
<dbReference type="Pfam" id="PF03061">
    <property type="entry name" value="4HBT"/>
    <property type="match status" value="1"/>
</dbReference>
<evidence type="ECO:0000313" key="4">
    <source>
        <dbReference type="EMBL" id="CAH1222509.1"/>
    </source>
</evidence>
<dbReference type="PANTHER" id="PTHR31793:SF27">
    <property type="entry name" value="NOVEL THIOESTERASE SUPERFAMILY DOMAIN AND SAPOSIN A-TYPE DOMAIN CONTAINING PROTEIN (0610012H03RIK)"/>
    <property type="match status" value="1"/>
</dbReference>
<dbReference type="EMBL" id="CAKMMF010000039">
    <property type="protein sequence ID" value="CAH1222509.1"/>
    <property type="molecule type" value="Genomic_DNA"/>
</dbReference>
<dbReference type="InterPro" id="IPR006684">
    <property type="entry name" value="YbgC/YbaW"/>
</dbReference>
<dbReference type="PANTHER" id="PTHR31793">
    <property type="entry name" value="4-HYDROXYBENZOYL-COA THIOESTERASE FAMILY MEMBER"/>
    <property type="match status" value="1"/>
</dbReference>
<dbReference type="PIRSF" id="PIRSF003230">
    <property type="entry name" value="YbgC"/>
    <property type="match status" value="1"/>
</dbReference>
<dbReference type="CDD" id="cd00586">
    <property type="entry name" value="4HBT"/>
    <property type="match status" value="1"/>
</dbReference>
<reference evidence="4" key="1">
    <citation type="submission" date="2022-01" db="EMBL/GenBank/DDBJ databases">
        <authorList>
            <person name="Criscuolo A."/>
        </authorList>
    </citation>
    <scope>NUCLEOTIDE SEQUENCE</scope>
    <source>
        <strain evidence="4">CIP111893</strain>
    </source>
</reference>
<organism evidence="4 5">
    <name type="scientific">Paenibacillus plantiphilus</name>
    <dbReference type="NCBI Taxonomy" id="2905650"/>
    <lineage>
        <taxon>Bacteria</taxon>
        <taxon>Bacillati</taxon>
        <taxon>Bacillota</taxon>
        <taxon>Bacilli</taxon>
        <taxon>Bacillales</taxon>
        <taxon>Paenibacillaceae</taxon>
        <taxon>Paenibacillus</taxon>
    </lineage>
</organism>
<dbReference type="SUPFAM" id="SSF54637">
    <property type="entry name" value="Thioesterase/thiol ester dehydrase-isomerase"/>
    <property type="match status" value="1"/>
</dbReference>
<keyword evidence="2" id="KW-0378">Hydrolase</keyword>
<sequence length="169" mass="19466">MTESGRATEETYWHLHPLRVRYQETDQMAVVFHANYVNWFEIGRTELVRHLGMPYGEIEKRGLLLPVVDLACKYILPARYDDRIIVCTSVEKYSTVRIAFRSEVRRVADDETVPVEWKGDEPPGELLVKGGTQHVWVDANWRPQRLDKVLPELYDIIQLVAGGNEKGGS</sequence>
<dbReference type="InterPro" id="IPR006683">
    <property type="entry name" value="Thioestr_dom"/>
</dbReference>
<evidence type="ECO:0000259" key="3">
    <source>
        <dbReference type="Pfam" id="PF03061"/>
    </source>
</evidence>
<comment type="caution">
    <text evidence="4">The sequence shown here is derived from an EMBL/GenBank/DDBJ whole genome shotgun (WGS) entry which is preliminary data.</text>
</comment>
<evidence type="ECO:0000256" key="2">
    <source>
        <dbReference type="ARBA" id="ARBA00022801"/>
    </source>
</evidence>
<protein>
    <recommendedName>
        <fullName evidence="3">Thioesterase domain-containing protein</fullName>
    </recommendedName>
</protein>
<dbReference type="InterPro" id="IPR050563">
    <property type="entry name" value="4-hydroxybenzoyl-CoA_TE"/>
</dbReference>
<dbReference type="Gene3D" id="3.10.129.10">
    <property type="entry name" value="Hotdog Thioesterase"/>
    <property type="match status" value="1"/>
</dbReference>
<keyword evidence="5" id="KW-1185">Reference proteome</keyword>
<comment type="similarity">
    <text evidence="1">Belongs to the 4-hydroxybenzoyl-CoA thioesterase family.</text>
</comment>
<dbReference type="RefSeq" id="WP_236346366.1">
    <property type="nucleotide sequence ID" value="NZ_CAKMMF010000039.1"/>
</dbReference>
<dbReference type="NCBIfam" id="TIGR00051">
    <property type="entry name" value="YbgC/FadM family acyl-CoA thioesterase"/>
    <property type="match status" value="1"/>
</dbReference>
<dbReference type="InterPro" id="IPR029069">
    <property type="entry name" value="HotDog_dom_sf"/>
</dbReference>
<feature type="domain" description="Thioesterase" evidence="3">
    <location>
        <begin position="30"/>
        <end position="109"/>
    </location>
</feature>
<evidence type="ECO:0000256" key="1">
    <source>
        <dbReference type="ARBA" id="ARBA00005953"/>
    </source>
</evidence>
<proteinExistence type="inferred from homology"/>
<dbReference type="Proteomes" id="UP000838686">
    <property type="component" value="Unassembled WGS sequence"/>
</dbReference>
<gene>
    <name evidence="4" type="ORF">PAECIP111893_04853</name>
</gene>
<evidence type="ECO:0000313" key="5">
    <source>
        <dbReference type="Proteomes" id="UP000838686"/>
    </source>
</evidence>
<name>A0ABN8H3M8_9BACL</name>